<keyword evidence="3" id="KW-0547">Nucleotide-binding</keyword>
<evidence type="ECO:0000313" key="7">
    <source>
        <dbReference type="EMBL" id="UNY99247.1"/>
    </source>
</evidence>
<keyword evidence="8" id="KW-1185">Reference proteome</keyword>
<evidence type="ECO:0000256" key="5">
    <source>
        <dbReference type="ARBA" id="ARBA00022967"/>
    </source>
</evidence>
<organism evidence="7 8">
    <name type="scientific">Zhouia spongiae</name>
    <dbReference type="NCBI Taxonomy" id="2202721"/>
    <lineage>
        <taxon>Bacteria</taxon>
        <taxon>Pseudomonadati</taxon>
        <taxon>Bacteroidota</taxon>
        <taxon>Flavobacteriia</taxon>
        <taxon>Flavobacteriales</taxon>
        <taxon>Flavobacteriaceae</taxon>
        <taxon>Zhouia</taxon>
    </lineage>
</organism>
<feature type="domain" description="ABC transporter" evidence="6">
    <location>
        <begin position="2"/>
        <end position="233"/>
    </location>
</feature>
<dbReference type="PANTHER" id="PTHR42798:SF6">
    <property type="entry name" value="CELL DIVISION ATP-BINDING PROTEIN FTSE"/>
    <property type="match status" value="1"/>
</dbReference>
<dbReference type="PANTHER" id="PTHR42798">
    <property type="entry name" value="LIPOPROTEIN-RELEASING SYSTEM ATP-BINDING PROTEIN LOLD"/>
    <property type="match status" value="1"/>
</dbReference>
<evidence type="ECO:0000256" key="2">
    <source>
        <dbReference type="ARBA" id="ARBA00022448"/>
    </source>
</evidence>
<dbReference type="InterPro" id="IPR003439">
    <property type="entry name" value="ABC_transporter-like_ATP-bd"/>
</dbReference>
<dbReference type="InterPro" id="IPR003593">
    <property type="entry name" value="AAA+_ATPase"/>
</dbReference>
<dbReference type="EMBL" id="CP094326">
    <property type="protein sequence ID" value="UNY99247.1"/>
    <property type="molecule type" value="Genomic_DNA"/>
</dbReference>
<dbReference type="PROSITE" id="PS50893">
    <property type="entry name" value="ABC_TRANSPORTER_2"/>
    <property type="match status" value="1"/>
</dbReference>
<proteinExistence type="inferred from homology"/>
<evidence type="ECO:0000256" key="4">
    <source>
        <dbReference type="ARBA" id="ARBA00022840"/>
    </source>
</evidence>
<evidence type="ECO:0000313" key="8">
    <source>
        <dbReference type="Proteomes" id="UP000829476"/>
    </source>
</evidence>
<dbReference type="SMART" id="SM00382">
    <property type="entry name" value="AAA"/>
    <property type="match status" value="1"/>
</dbReference>
<dbReference type="Proteomes" id="UP000829476">
    <property type="component" value="Chromosome"/>
</dbReference>
<dbReference type="GO" id="GO:0005524">
    <property type="term" value="F:ATP binding"/>
    <property type="evidence" value="ECO:0007669"/>
    <property type="project" value="UniProtKB-KW"/>
</dbReference>
<dbReference type="PROSITE" id="PS00211">
    <property type="entry name" value="ABC_TRANSPORTER_1"/>
    <property type="match status" value="1"/>
</dbReference>
<evidence type="ECO:0000259" key="6">
    <source>
        <dbReference type="PROSITE" id="PS50893"/>
    </source>
</evidence>
<accession>A0ABY3YN44</accession>
<reference evidence="7 8" key="1">
    <citation type="journal article" date="2018" name="Int. J. Syst. Evol. Microbiol.">
        <title>Zhouia spongiae sp. nov., isolated from a marine sponge.</title>
        <authorList>
            <person name="Zhuang L."/>
            <person name="Lin B."/>
            <person name="Qin F."/>
            <person name="Luo L."/>
        </authorList>
    </citation>
    <scope>NUCLEOTIDE SEQUENCE [LARGE SCALE GENOMIC DNA]</scope>
    <source>
        <strain evidence="7 8">HN-Y44</strain>
    </source>
</reference>
<dbReference type="SUPFAM" id="SSF52540">
    <property type="entry name" value="P-loop containing nucleoside triphosphate hydrolases"/>
    <property type="match status" value="1"/>
</dbReference>
<dbReference type="InterPro" id="IPR017911">
    <property type="entry name" value="MacB-like_ATP-bd"/>
</dbReference>
<protein>
    <submittedName>
        <fullName evidence="7">ABC transporter ATP-binding protein</fullName>
    </submittedName>
</protein>
<dbReference type="InterPro" id="IPR027417">
    <property type="entry name" value="P-loop_NTPase"/>
</dbReference>
<dbReference type="Pfam" id="PF00005">
    <property type="entry name" value="ABC_tran"/>
    <property type="match status" value="1"/>
</dbReference>
<sequence length="233" mass="26152">MIEINDLHKSYKMGSNVLHVLKGINFSVKEGELVAIMGSSGSGKSTLLNILGMLDTMDSGSYMLDGVPIKNLNETKAAQYRNKFLGFIFQSFNLINYKTALENVALPLYYQRMPRKERLEKALKYLERVGLKEWAHHHPNELSGGQKQRVAIARAMAAEPKVLLADEPTGALDSKTSYEVMDLIQKINEEGNTILVVTHEPDIAKMCKRIVHLKDGVIEKDEMVNQVMAAEYV</sequence>
<dbReference type="RefSeq" id="WP_242937647.1">
    <property type="nucleotide sequence ID" value="NZ_CP094326.1"/>
</dbReference>
<name>A0ABY3YN44_9FLAO</name>
<dbReference type="Gene3D" id="3.40.50.300">
    <property type="entry name" value="P-loop containing nucleotide triphosphate hydrolases"/>
    <property type="match status" value="1"/>
</dbReference>
<dbReference type="CDD" id="cd03255">
    <property type="entry name" value="ABC_MJ0796_LolCDE_FtsE"/>
    <property type="match status" value="1"/>
</dbReference>
<comment type="similarity">
    <text evidence="1">Belongs to the ABC transporter superfamily.</text>
</comment>
<dbReference type="InterPro" id="IPR017871">
    <property type="entry name" value="ABC_transporter-like_CS"/>
</dbReference>
<evidence type="ECO:0000256" key="1">
    <source>
        <dbReference type="ARBA" id="ARBA00005417"/>
    </source>
</evidence>
<evidence type="ECO:0000256" key="3">
    <source>
        <dbReference type="ARBA" id="ARBA00022741"/>
    </source>
</evidence>
<keyword evidence="4 7" id="KW-0067">ATP-binding</keyword>
<keyword evidence="2" id="KW-0813">Transport</keyword>
<keyword evidence="5" id="KW-1278">Translocase</keyword>
<gene>
    <name evidence="7" type="ORF">MQE36_02615</name>
</gene>